<dbReference type="Proteomes" id="UP001370490">
    <property type="component" value="Unassembled WGS sequence"/>
</dbReference>
<sequence>MPFLINFSAMLADIIVIKQPPVEGLDHTGPLQFKSEKLIDLEDMFEYIRSWAAYQLAKDKGLELLNEEVIEEFKNAWNKDGDGHKVAKISIYLRIGKVLSHVNQYTMANLCCVAYMLEYRLQPDCMMEIKNSY</sequence>
<dbReference type="AlphaFoldDB" id="A0AAN8VI60"/>
<comment type="caution">
    <text evidence="1">The sequence shown here is derived from an EMBL/GenBank/DDBJ whole genome shotgun (WGS) entry which is preliminary data.</text>
</comment>
<dbReference type="EMBL" id="JBAMMX010000012">
    <property type="protein sequence ID" value="KAK6930236.1"/>
    <property type="molecule type" value="Genomic_DNA"/>
</dbReference>
<protein>
    <submittedName>
        <fullName evidence="1">Uncharacterized protein</fullName>
    </submittedName>
</protein>
<reference evidence="1 2" key="1">
    <citation type="submission" date="2023-12" db="EMBL/GenBank/DDBJ databases">
        <title>A high-quality genome assembly for Dillenia turbinata (Dilleniales).</title>
        <authorList>
            <person name="Chanderbali A."/>
        </authorList>
    </citation>
    <scope>NUCLEOTIDE SEQUENCE [LARGE SCALE GENOMIC DNA]</scope>
    <source>
        <strain evidence="1">LSX21</strain>
        <tissue evidence="1">Leaf</tissue>
    </source>
</reference>
<dbReference type="Gene3D" id="1.10.10.2560">
    <property type="match status" value="1"/>
</dbReference>
<evidence type="ECO:0000313" key="1">
    <source>
        <dbReference type="EMBL" id="KAK6930236.1"/>
    </source>
</evidence>
<proteinExistence type="predicted"/>
<organism evidence="1 2">
    <name type="scientific">Dillenia turbinata</name>
    <dbReference type="NCBI Taxonomy" id="194707"/>
    <lineage>
        <taxon>Eukaryota</taxon>
        <taxon>Viridiplantae</taxon>
        <taxon>Streptophyta</taxon>
        <taxon>Embryophyta</taxon>
        <taxon>Tracheophyta</taxon>
        <taxon>Spermatophyta</taxon>
        <taxon>Magnoliopsida</taxon>
        <taxon>eudicotyledons</taxon>
        <taxon>Gunneridae</taxon>
        <taxon>Pentapetalae</taxon>
        <taxon>Dilleniales</taxon>
        <taxon>Dilleniaceae</taxon>
        <taxon>Dillenia</taxon>
    </lineage>
</organism>
<keyword evidence="2" id="KW-1185">Reference proteome</keyword>
<evidence type="ECO:0000313" key="2">
    <source>
        <dbReference type="Proteomes" id="UP001370490"/>
    </source>
</evidence>
<gene>
    <name evidence="1" type="ORF">RJ641_004330</name>
</gene>
<name>A0AAN8VI60_9MAGN</name>
<accession>A0AAN8VI60</accession>
<dbReference type="PANTHER" id="PTHR45180">
    <property type="entry name" value="OS01G0307686 PROTEIN"/>
    <property type="match status" value="1"/>
</dbReference>
<dbReference type="PANTHER" id="PTHR45180:SF1">
    <property type="entry name" value="OS01G0307686 PROTEIN"/>
    <property type="match status" value="1"/>
</dbReference>